<comment type="pathway">
    <text evidence="3">Amino-acid biosynthesis; L-proline biosynthesis; L-glutamate 5-semialdehyde from L-ornithine: step 1/1.</text>
</comment>
<dbReference type="SUPFAM" id="SSF53383">
    <property type="entry name" value="PLP-dependent transferases"/>
    <property type="match status" value="1"/>
</dbReference>
<keyword evidence="3" id="KW-0663">Pyridoxal phosphate</keyword>
<keyword evidence="3" id="KW-0808">Transferase</keyword>
<dbReference type="GO" id="GO:0004587">
    <property type="term" value="F:ornithine aminotransferase activity"/>
    <property type="evidence" value="ECO:0007669"/>
    <property type="project" value="UniProtKB-EC"/>
</dbReference>
<proteinExistence type="inferred from homology"/>
<organism evidence="5 6">
    <name type="scientific">Heligmosomoides polygyrus</name>
    <name type="common">Parasitic roundworm</name>
    <dbReference type="NCBI Taxonomy" id="6339"/>
    <lineage>
        <taxon>Eukaryota</taxon>
        <taxon>Metazoa</taxon>
        <taxon>Ecdysozoa</taxon>
        <taxon>Nematoda</taxon>
        <taxon>Chromadorea</taxon>
        <taxon>Rhabditida</taxon>
        <taxon>Rhabditina</taxon>
        <taxon>Rhabditomorpha</taxon>
        <taxon>Strongyloidea</taxon>
        <taxon>Heligmosomidae</taxon>
        <taxon>Heligmosomoides</taxon>
    </lineage>
</organism>
<evidence type="ECO:0000313" key="4">
    <source>
        <dbReference type="EMBL" id="VDO19177.1"/>
    </source>
</evidence>
<evidence type="ECO:0000256" key="3">
    <source>
        <dbReference type="RuleBase" id="RU365036"/>
    </source>
</evidence>
<comment type="similarity">
    <text evidence="2 3">Belongs to the class-III pyridoxal-phosphate-dependent aminotransferase family.</text>
</comment>
<dbReference type="GO" id="GO:0042802">
    <property type="term" value="F:identical protein binding"/>
    <property type="evidence" value="ECO:0007669"/>
    <property type="project" value="TreeGrafter"/>
</dbReference>
<accession>A0A3P7U9Y6</accession>
<keyword evidence="3" id="KW-0032">Aminotransferase</keyword>
<protein>
    <recommendedName>
        <fullName evidence="3">Ornithine aminotransferase</fullName>
        <ecNumber evidence="3">2.6.1.13</ecNumber>
    </recommendedName>
</protein>
<dbReference type="OrthoDB" id="425114at2759"/>
<dbReference type="EMBL" id="UZAH01000681">
    <property type="protein sequence ID" value="VDO19177.1"/>
    <property type="molecule type" value="Genomic_DNA"/>
</dbReference>
<dbReference type="GO" id="GO:0019544">
    <property type="term" value="P:L-arginine catabolic process to L-glutamate"/>
    <property type="evidence" value="ECO:0007669"/>
    <property type="project" value="TreeGrafter"/>
</dbReference>
<evidence type="ECO:0000256" key="1">
    <source>
        <dbReference type="ARBA" id="ARBA00001933"/>
    </source>
</evidence>
<sequence>MLSSLRSVRRLSTSQAWRALSPEEIFAREHKYGCHNYKPLPVALAKAEGIYVWDVTGKKYFDFLAAYSAVNQGHCHPRIINAVIKQMKQLSLTSRAFFNDVLGEYEEFVVKKFKYDKVLPMNTGEADDYSTCSMVFCYNATKYLRPCMLG</sequence>
<dbReference type="InterPro" id="IPR015424">
    <property type="entry name" value="PyrdxlP-dep_Trfase"/>
</dbReference>
<dbReference type="InterPro" id="IPR005814">
    <property type="entry name" value="Aminotrans_3"/>
</dbReference>
<dbReference type="Gene3D" id="3.90.1150.10">
    <property type="entry name" value="Aspartate Aminotransferase, domain 1"/>
    <property type="match status" value="1"/>
</dbReference>
<dbReference type="PANTHER" id="PTHR11986">
    <property type="entry name" value="AMINOTRANSFERASE CLASS III"/>
    <property type="match status" value="1"/>
</dbReference>
<dbReference type="GO" id="GO:0010121">
    <property type="term" value="P:L-arginine catabolic process to proline via ornithine"/>
    <property type="evidence" value="ECO:0007669"/>
    <property type="project" value="TreeGrafter"/>
</dbReference>
<dbReference type="GO" id="GO:0030170">
    <property type="term" value="F:pyridoxal phosphate binding"/>
    <property type="evidence" value="ECO:0007669"/>
    <property type="project" value="InterPro"/>
</dbReference>
<reference evidence="6" key="2">
    <citation type="submission" date="2019-09" db="UniProtKB">
        <authorList>
            <consortium name="WormBaseParasite"/>
        </authorList>
    </citation>
    <scope>IDENTIFICATION</scope>
</reference>
<dbReference type="Proteomes" id="UP000050761">
    <property type="component" value="Unassembled WGS sequence"/>
</dbReference>
<dbReference type="WBParaSite" id="HPBE_0000079401-mRNA-1">
    <property type="protein sequence ID" value="HPBE_0000079401-mRNA-1"/>
    <property type="gene ID" value="HPBE_0000079401"/>
</dbReference>
<dbReference type="EC" id="2.6.1.13" evidence="3"/>
<evidence type="ECO:0000256" key="2">
    <source>
        <dbReference type="ARBA" id="ARBA00008954"/>
    </source>
</evidence>
<dbReference type="GO" id="GO:0005737">
    <property type="term" value="C:cytoplasm"/>
    <property type="evidence" value="ECO:0007669"/>
    <property type="project" value="TreeGrafter"/>
</dbReference>
<dbReference type="AlphaFoldDB" id="A0A183F3Q2"/>
<gene>
    <name evidence="4" type="ORF">HPBE_LOCUS795</name>
</gene>
<dbReference type="PANTHER" id="PTHR11986:SF18">
    <property type="entry name" value="ORNITHINE AMINOTRANSFERASE, MITOCHONDRIAL"/>
    <property type="match status" value="1"/>
</dbReference>
<comment type="cofactor">
    <cofactor evidence="1 3">
        <name>pyridoxal 5'-phosphate</name>
        <dbReference type="ChEBI" id="CHEBI:597326"/>
    </cofactor>
</comment>
<keyword evidence="5" id="KW-1185">Reference proteome</keyword>
<name>A0A183F3Q2_HELPZ</name>
<comment type="catalytic activity">
    <reaction evidence="3">
        <text>a 2-oxocarboxylate + L-ornithine = L-glutamate 5-semialdehyde + an L-alpha-amino acid</text>
        <dbReference type="Rhea" id="RHEA:13877"/>
        <dbReference type="ChEBI" id="CHEBI:35179"/>
        <dbReference type="ChEBI" id="CHEBI:46911"/>
        <dbReference type="ChEBI" id="CHEBI:58066"/>
        <dbReference type="ChEBI" id="CHEBI:59869"/>
        <dbReference type="EC" id="2.6.1.13"/>
    </reaction>
</comment>
<evidence type="ECO:0000313" key="6">
    <source>
        <dbReference type="WBParaSite" id="HPBE_0000079401-mRNA-1"/>
    </source>
</evidence>
<accession>A0A183F3Q2</accession>
<evidence type="ECO:0000313" key="5">
    <source>
        <dbReference type="Proteomes" id="UP000050761"/>
    </source>
</evidence>
<dbReference type="InterPro" id="IPR050103">
    <property type="entry name" value="Class-III_PLP-dep_AT"/>
</dbReference>
<reference evidence="4 5" key="1">
    <citation type="submission" date="2018-11" db="EMBL/GenBank/DDBJ databases">
        <authorList>
            <consortium name="Pathogen Informatics"/>
        </authorList>
    </citation>
    <scope>NUCLEOTIDE SEQUENCE [LARGE SCALE GENOMIC DNA]</scope>
</reference>
<dbReference type="InterPro" id="IPR015422">
    <property type="entry name" value="PyrdxlP-dep_Trfase_small"/>
</dbReference>
<dbReference type="Pfam" id="PF00202">
    <property type="entry name" value="Aminotran_3"/>
    <property type="match status" value="1"/>
</dbReference>